<evidence type="ECO:0008006" key="3">
    <source>
        <dbReference type="Google" id="ProtNLM"/>
    </source>
</evidence>
<proteinExistence type="predicted"/>
<sequence length="131" mass="15318">MDVTTYVRSCEDCQRCKLARNTLVGLHTVENIKFYSKKMHIHRHFWVIDLDKEMKYCILILLNTFYKFLMSCISNGQRSSSLAVPTFQRATNEDIDLTTVGFNSTWTHTNPALPYLGRELTQTIRYLRGTM</sequence>
<keyword evidence="2" id="KW-1185">Reference proteome</keyword>
<dbReference type="Proteomes" id="UP001159363">
    <property type="component" value="Chromosome 2"/>
</dbReference>
<evidence type="ECO:0000313" key="1">
    <source>
        <dbReference type="EMBL" id="KAJ8891517.1"/>
    </source>
</evidence>
<protein>
    <recommendedName>
        <fullName evidence="3">Integrase zinc-binding domain-containing protein</fullName>
    </recommendedName>
</protein>
<reference evidence="1 2" key="1">
    <citation type="submission" date="2023-02" db="EMBL/GenBank/DDBJ databases">
        <title>LHISI_Scaffold_Assembly.</title>
        <authorList>
            <person name="Stuart O.P."/>
            <person name="Cleave R."/>
            <person name="Magrath M.J.L."/>
            <person name="Mikheyev A.S."/>
        </authorList>
    </citation>
    <scope>NUCLEOTIDE SEQUENCE [LARGE SCALE GENOMIC DNA]</scope>
    <source>
        <strain evidence="1">Daus_M_001</strain>
        <tissue evidence="1">Leg muscle</tissue>
    </source>
</reference>
<comment type="caution">
    <text evidence="1">The sequence shown here is derived from an EMBL/GenBank/DDBJ whole genome shotgun (WGS) entry which is preliminary data.</text>
</comment>
<name>A0ABQ9I4U2_9NEOP</name>
<organism evidence="1 2">
    <name type="scientific">Dryococelus australis</name>
    <dbReference type="NCBI Taxonomy" id="614101"/>
    <lineage>
        <taxon>Eukaryota</taxon>
        <taxon>Metazoa</taxon>
        <taxon>Ecdysozoa</taxon>
        <taxon>Arthropoda</taxon>
        <taxon>Hexapoda</taxon>
        <taxon>Insecta</taxon>
        <taxon>Pterygota</taxon>
        <taxon>Neoptera</taxon>
        <taxon>Polyneoptera</taxon>
        <taxon>Phasmatodea</taxon>
        <taxon>Verophasmatodea</taxon>
        <taxon>Anareolatae</taxon>
        <taxon>Phasmatidae</taxon>
        <taxon>Eurycanthinae</taxon>
        <taxon>Dryococelus</taxon>
    </lineage>
</organism>
<gene>
    <name evidence="1" type="ORF">PR048_004045</name>
</gene>
<accession>A0ABQ9I4U2</accession>
<dbReference type="EMBL" id="JARBHB010000002">
    <property type="protein sequence ID" value="KAJ8891517.1"/>
    <property type="molecule type" value="Genomic_DNA"/>
</dbReference>
<evidence type="ECO:0000313" key="2">
    <source>
        <dbReference type="Proteomes" id="UP001159363"/>
    </source>
</evidence>